<accession>L8GFZ0</accession>
<dbReference type="GeneID" id="14912201"/>
<dbReference type="AlphaFoldDB" id="L8GFZ0"/>
<evidence type="ECO:0000313" key="1">
    <source>
        <dbReference type="EMBL" id="ELR11789.1"/>
    </source>
</evidence>
<dbReference type="InterPro" id="IPR014729">
    <property type="entry name" value="Rossmann-like_a/b/a_fold"/>
</dbReference>
<dbReference type="RefSeq" id="XP_004333802.1">
    <property type="nucleotide sequence ID" value="XM_004333754.1"/>
</dbReference>
<protein>
    <submittedName>
        <fullName evidence="1">Uncharacterized protein</fullName>
    </submittedName>
</protein>
<organism evidence="1 2">
    <name type="scientific">Acanthamoeba castellanii (strain ATCC 30010 / Neff)</name>
    <dbReference type="NCBI Taxonomy" id="1257118"/>
    <lineage>
        <taxon>Eukaryota</taxon>
        <taxon>Amoebozoa</taxon>
        <taxon>Discosea</taxon>
        <taxon>Longamoebia</taxon>
        <taxon>Centramoebida</taxon>
        <taxon>Acanthamoebidae</taxon>
        <taxon>Acanthamoeba</taxon>
    </lineage>
</organism>
<reference evidence="1 2" key="1">
    <citation type="journal article" date="2013" name="Genome Biol.">
        <title>Genome of Acanthamoeba castellanii highlights extensive lateral gene transfer and early evolution of tyrosine kinase signaling.</title>
        <authorList>
            <person name="Clarke M."/>
            <person name="Lohan A.J."/>
            <person name="Liu B."/>
            <person name="Lagkouvardos I."/>
            <person name="Roy S."/>
            <person name="Zafar N."/>
            <person name="Bertelli C."/>
            <person name="Schilde C."/>
            <person name="Kianianmomeni A."/>
            <person name="Burglin T.R."/>
            <person name="Frech C."/>
            <person name="Turcotte B."/>
            <person name="Kopec K.O."/>
            <person name="Synnott J.M."/>
            <person name="Choo C."/>
            <person name="Paponov I."/>
            <person name="Finkler A."/>
            <person name="Soon Heng Tan C."/>
            <person name="Hutchins A.P."/>
            <person name="Weinmeier T."/>
            <person name="Rattei T."/>
            <person name="Chu J.S."/>
            <person name="Gimenez G."/>
            <person name="Irimia M."/>
            <person name="Rigden D.J."/>
            <person name="Fitzpatrick D.A."/>
            <person name="Lorenzo-Morales J."/>
            <person name="Bateman A."/>
            <person name="Chiu C.H."/>
            <person name="Tang P."/>
            <person name="Hegemann P."/>
            <person name="Fromm H."/>
            <person name="Raoult D."/>
            <person name="Greub G."/>
            <person name="Miranda-Saavedra D."/>
            <person name="Chen N."/>
            <person name="Nash P."/>
            <person name="Ginger M.L."/>
            <person name="Horn M."/>
            <person name="Schaap P."/>
            <person name="Caler L."/>
            <person name="Loftus B."/>
        </authorList>
    </citation>
    <scope>NUCLEOTIDE SEQUENCE [LARGE SCALE GENOMIC DNA]</scope>
    <source>
        <strain evidence="1 2">Neff</strain>
    </source>
</reference>
<sequence>MEENTTTRPWFEEVRMQHYNRQAEYWQQKEVLRVLHEADRQAVAGGTPTRENSDGGGALCGVVLEELAYNWPEQLETLFQGAVAARTERLLGSATSLPLVLPCSGTYALERVEGSKRNSWRERSSGDEHVNFITGAEVHDHHCHRLQEAVVTLGCDVDWNRTLRTDDEDLLYRSFVEWQGRIKRCKRPVIFSVEQDAPCPAHKRSVTSSQSPVVRSQCALRPCVVVVSPTPWLRHQTH</sequence>
<dbReference type="KEGG" id="acan:ACA1_362760"/>
<dbReference type="VEuPathDB" id="AmoebaDB:ACA1_362760"/>
<dbReference type="Proteomes" id="UP000011083">
    <property type="component" value="Unassembled WGS sequence"/>
</dbReference>
<dbReference type="Gene3D" id="3.40.50.620">
    <property type="entry name" value="HUPs"/>
    <property type="match status" value="1"/>
</dbReference>
<gene>
    <name evidence="1" type="ORF">ACA1_362760</name>
</gene>
<name>L8GFZ0_ACACF</name>
<keyword evidence="2" id="KW-1185">Reference proteome</keyword>
<dbReference type="EMBL" id="KB008147">
    <property type="protein sequence ID" value="ELR11789.1"/>
    <property type="molecule type" value="Genomic_DNA"/>
</dbReference>
<evidence type="ECO:0000313" key="2">
    <source>
        <dbReference type="Proteomes" id="UP000011083"/>
    </source>
</evidence>
<proteinExistence type="predicted"/>
<dbReference type="SUPFAM" id="SSF52374">
    <property type="entry name" value="Nucleotidylyl transferase"/>
    <property type="match status" value="1"/>
</dbReference>